<dbReference type="GO" id="GO:0016787">
    <property type="term" value="F:hydrolase activity"/>
    <property type="evidence" value="ECO:0007669"/>
    <property type="project" value="UniProtKB-UniRule"/>
</dbReference>
<keyword evidence="5" id="KW-1185">Reference proteome</keyword>
<evidence type="ECO:0000259" key="3">
    <source>
        <dbReference type="SMART" id="SM00849"/>
    </source>
</evidence>
<evidence type="ECO:0000313" key="5">
    <source>
        <dbReference type="Proteomes" id="UP000189464"/>
    </source>
</evidence>
<dbReference type="EMBL" id="CP019698">
    <property type="protein sequence ID" value="AQS59100.1"/>
    <property type="molecule type" value="Genomic_DNA"/>
</dbReference>
<dbReference type="InterPro" id="IPR001279">
    <property type="entry name" value="Metallo-B-lactamas"/>
</dbReference>
<accession>A0A1S6IWG8</accession>
<feature type="domain" description="Metallo-beta-lactamase" evidence="3">
    <location>
        <begin position="7"/>
        <end position="191"/>
    </location>
</feature>
<sequence length="229" mass="24364">MQITFLGHAAFLLKFNGTTIVIDPFLTGNPVAPANINIQPDYILVSHGHSDHSSDVLALAKGSGSTVVAVFELANYYARQGVKAHGMHIGGAHDFGPFKLKLTQALHGNSVGGNQGPAEYLGNPCGFLITANGKTVYHAGDTGLFGDMSLLGRLHPIDLALLPIGDNFTMGPEDALEAVKMLKPKHVIPMHYNTFPLIAQDPLAFKQAVEGQTTSQVSILQPGETFELP</sequence>
<proteinExistence type="inferred from homology"/>
<dbReference type="Proteomes" id="UP000189464">
    <property type="component" value="Chromosome"/>
</dbReference>
<dbReference type="InterPro" id="IPR036866">
    <property type="entry name" value="RibonucZ/Hydroxyglut_hydro"/>
</dbReference>
<evidence type="ECO:0000256" key="1">
    <source>
        <dbReference type="ARBA" id="ARBA00022801"/>
    </source>
</evidence>
<name>A0A1S6IWG8_9FIRM</name>
<dbReference type="OrthoDB" id="9789133at2"/>
<dbReference type="KEGG" id="dfg:B0537_08400"/>
<evidence type="ECO:0000256" key="2">
    <source>
        <dbReference type="HAMAP-Rule" id="MF_00457"/>
    </source>
</evidence>
<dbReference type="STRING" id="1833852.B0537_08400"/>
<dbReference type="PANTHER" id="PTHR43546">
    <property type="entry name" value="UPF0173 METAL-DEPENDENT HYDROLASE MJ1163-RELATED"/>
    <property type="match status" value="1"/>
</dbReference>
<protein>
    <recommendedName>
        <fullName evidence="2">UPF0173 metal-dependent hydrolase B0537_08400</fullName>
    </recommendedName>
</protein>
<dbReference type="AlphaFoldDB" id="A0A1S6IWG8"/>
<comment type="similarity">
    <text evidence="2">Belongs to the UPF0173 family.</text>
</comment>
<dbReference type="InterPro" id="IPR050114">
    <property type="entry name" value="UPF0173_UPF0282_UlaG_hydrolase"/>
</dbReference>
<dbReference type="NCBIfam" id="NF001911">
    <property type="entry name" value="PRK00685.1"/>
    <property type="match status" value="1"/>
</dbReference>
<gene>
    <name evidence="4" type="ORF">B0537_08400</name>
</gene>
<dbReference type="SMART" id="SM00849">
    <property type="entry name" value="Lactamase_B"/>
    <property type="match status" value="1"/>
</dbReference>
<dbReference type="Pfam" id="PF13483">
    <property type="entry name" value="Lactamase_B_3"/>
    <property type="match status" value="1"/>
</dbReference>
<reference evidence="4 5" key="1">
    <citation type="journal article" date="2016" name="Int. J. Syst. Evol. Microbiol.">
        <title>Desulfotomaculum ferrireducens sp. nov., a moderately thermophilic sulfate-reducing and dissimilatory Fe(III)-reducing bacterium isolated from compost.</title>
        <authorList>
            <person name="Yang G."/>
            <person name="Guo J."/>
            <person name="Zhuang L."/>
            <person name="Yuan Y."/>
            <person name="Zhou S."/>
        </authorList>
    </citation>
    <scope>NUCLEOTIDE SEQUENCE [LARGE SCALE GENOMIC DNA]</scope>
    <source>
        <strain evidence="4 5">GSS09</strain>
    </source>
</reference>
<keyword evidence="1 2" id="KW-0378">Hydrolase</keyword>
<dbReference type="InterPro" id="IPR022877">
    <property type="entry name" value="UPF0173"/>
</dbReference>
<dbReference type="PANTHER" id="PTHR43546:SF3">
    <property type="entry name" value="UPF0173 METAL-DEPENDENT HYDROLASE MJ1163"/>
    <property type="match status" value="1"/>
</dbReference>
<dbReference type="Gene3D" id="3.60.15.10">
    <property type="entry name" value="Ribonuclease Z/Hydroxyacylglutathione hydrolase-like"/>
    <property type="match status" value="1"/>
</dbReference>
<organism evidence="4 5">
    <name type="scientific">Desulforamulus ferrireducens</name>
    <dbReference type="NCBI Taxonomy" id="1833852"/>
    <lineage>
        <taxon>Bacteria</taxon>
        <taxon>Bacillati</taxon>
        <taxon>Bacillota</taxon>
        <taxon>Clostridia</taxon>
        <taxon>Eubacteriales</taxon>
        <taxon>Peptococcaceae</taxon>
        <taxon>Desulforamulus</taxon>
    </lineage>
</organism>
<dbReference type="RefSeq" id="WP_077714177.1">
    <property type="nucleotide sequence ID" value="NZ_CP019698.1"/>
</dbReference>
<dbReference type="HAMAP" id="MF_00457">
    <property type="entry name" value="UPF0173"/>
    <property type="match status" value="1"/>
</dbReference>
<evidence type="ECO:0000313" key="4">
    <source>
        <dbReference type="EMBL" id="AQS59100.1"/>
    </source>
</evidence>
<dbReference type="SUPFAM" id="SSF56281">
    <property type="entry name" value="Metallo-hydrolase/oxidoreductase"/>
    <property type="match status" value="1"/>
</dbReference>